<dbReference type="CDD" id="cd06582">
    <property type="entry name" value="TM_PBP1_LivH_like"/>
    <property type="match status" value="1"/>
</dbReference>
<accession>A0A7X5J8Q1</accession>
<keyword evidence="3" id="KW-1003">Cell membrane</keyword>
<dbReference type="GO" id="GO:0006865">
    <property type="term" value="P:amino acid transport"/>
    <property type="evidence" value="ECO:0007669"/>
    <property type="project" value="UniProtKB-KW"/>
</dbReference>
<reference evidence="10" key="1">
    <citation type="submission" date="2020-01" db="EMBL/GenBank/DDBJ databases">
        <authorList>
            <person name="Fang Y."/>
            <person name="Sun R."/>
            <person name="Nie L."/>
            <person name="He J."/>
            <person name="Hao L."/>
            <person name="Wang L."/>
            <person name="Su S."/>
            <person name="Lv E."/>
            <person name="Zhang Z."/>
            <person name="Xie R."/>
            <person name="Liu H."/>
        </authorList>
    </citation>
    <scope>NUCLEOTIDE SEQUENCE [LARGE SCALE GENOMIC DNA]</scope>
    <source>
        <strain evidence="10">XCT-53</strain>
    </source>
</reference>
<dbReference type="Proteomes" id="UP000586722">
    <property type="component" value="Unassembled WGS sequence"/>
</dbReference>
<evidence type="ECO:0000256" key="4">
    <source>
        <dbReference type="ARBA" id="ARBA00022692"/>
    </source>
</evidence>
<sequence length="288" mass="30001">MSILLAFVVSGLGIGAVYALSGVGLVVLYRATGVINFAFGALGALGAFVAWTLIEQGHADALAWLAAILVAAAGSYAYGRLIAPRLAFRDPVVRSVGTLGFALVLLGFIGWYWGEVPRRLNLPTDKTSIALFGARLNMTRIIALALALAMVAAITVLLARTRVGLYLRSLADDRDLSAILGIRVVQLEAFAWGISGVFAGICGLLLANLVRLQGMQLTFLVVPAIAAAILGQLRSLPATAVAGLAIGVTEACLTAVPSVAPYRTAAPFVIALVAVATMRASLLSMDRR</sequence>
<dbReference type="PANTHER" id="PTHR11795">
    <property type="entry name" value="BRANCHED-CHAIN AMINO ACID TRANSPORT SYSTEM PERMEASE PROTEIN LIVH"/>
    <property type="match status" value="1"/>
</dbReference>
<evidence type="ECO:0000256" key="2">
    <source>
        <dbReference type="ARBA" id="ARBA00022448"/>
    </source>
</evidence>
<dbReference type="PANTHER" id="PTHR11795:SF445">
    <property type="entry name" value="AMINO ACID ABC TRANSPORTER PERMEASE PROTEIN"/>
    <property type="match status" value="1"/>
</dbReference>
<proteinExistence type="inferred from homology"/>
<comment type="subcellular location">
    <subcellularLocation>
        <location evidence="1">Cell membrane</location>
        <topology evidence="1">Multi-pass membrane protein</topology>
    </subcellularLocation>
</comment>
<keyword evidence="6" id="KW-1133">Transmembrane helix</keyword>
<evidence type="ECO:0000256" key="7">
    <source>
        <dbReference type="ARBA" id="ARBA00023136"/>
    </source>
</evidence>
<keyword evidence="10" id="KW-1185">Reference proteome</keyword>
<dbReference type="EMBL" id="JAABLQ010000001">
    <property type="protein sequence ID" value="NBN78752.1"/>
    <property type="molecule type" value="Genomic_DNA"/>
</dbReference>
<keyword evidence="5" id="KW-0029">Amino-acid transport</keyword>
<evidence type="ECO:0000256" key="5">
    <source>
        <dbReference type="ARBA" id="ARBA00022970"/>
    </source>
</evidence>
<gene>
    <name evidence="9" type="ORF">GWI72_10785</name>
</gene>
<comment type="similarity">
    <text evidence="8">Belongs to the binding-protein-dependent transport system permease family. LivHM subfamily.</text>
</comment>
<evidence type="ECO:0000256" key="3">
    <source>
        <dbReference type="ARBA" id="ARBA00022475"/>
    </source>
</evidence>
<evidence type="ECO:0000313" key="10">
    <source>
        <dbReference type="Proteomes" id="UP000586722"/>
    </source>
</evidence>
<evidence type="ECO:0000256" key="8">
    <source>
        <dbReference type="ARBA" id="ARBA00037998"/>
    </source>
</evidence>
<dbReference type="InterPro" id="IPR052157">
    <property type="entry name" value="BCAA_transport_permease"/>
</dbReference>
<keyword evidence="7" id="KW-0472">Membrane</keyword>
<protein>
    <submittedName>
        <fullName evidence="9">Branched-chain amino acid ABC transporter permease</fullName>
    </submittedName>
</protein>
<dbReference type="InterPro" id="IPR001851">
    <property type="entry name" value="ABC_transp_permease"/>
</dbReference>
<evidence type="ECO:0000256" key="1">
    <source>
        <dbReference type="ARBA" id="ARBA00004651"/>
    </source>
</evidence>
<evidence type="ECO:0000313" key="9">
    <source>
        <dbReference type="EMBL" id="NBN78752.1"/>
    </source>
</evidence>
<comment type="caution">
    <text evidence="9">The sequence shown here is derived from an EMBL/GenBank/DDBJ whole genome shotgun (WGS) entry which is preliminary data.</text>
</comment>
<keyword evidence="2" id="KW-0813">Transport</keyword>
<evidence type="ECO:0000256" key="6">
    <source>
        <dbReference type="ARBA" id="ARBA00022989"/>
    </source>
</evidence>
<keyword evidence="4" id="KW-0812">Transmembrane</keyword>
<dbReference type="RefSeq" id="WP_161676229.1">
    <property type="nucleotide sequence ID" value="NZ_JAABLP010000003.1"/>
</dbReference>
<dbReference type="GO" id="GO:0005886">
    <property type="term" value="C:plasma membrane"/>
    <property type="evidence" value="ECO:0007669"/>
    <property type="project" value="UniProtKB-SubCell"/>
</dbReference>
<name>A0A7X5J8Q1_9HYPH</name>
<organism evidence="9 10">
    <name type="scientific">Pannonibacter tanglangensis</name>
    <dbReference type="NCBI Taxonomy" id="2750084"/>
    <lineage>
        <taxon>Bacteria</taxon>
        <taxon>Pseudomonadati</taxon>
        <taxon>Pseudomonadota</taxon>
        <taxon>Alphaproteobacteria</taxon>
        <taxon>Hyphomicrobiales</taxon>
        <taxon>Stappiaceae</taxon>
        <taxon>Pannonibacter</taxon>
    </lineage>
</organism>
<dbReference type="GO" id="GO:0022857">
    <property type="term" value="F:transmembrane transporter activity"/>
    <property type="evidence" value="ECO:0007669"/>
    <property type="project" value="InterPro"/>
</dbReference>
<dbReference type="Pfam" id="PF02653">
    <property type="entry name" value="BPD_transp_2"/>
    <property type="match status" value="1"/>
</dbReference>
<dbReference type="AlphaFoldDB" id="A0A7X5J8Q1"/>